<name>A0A5N7BAP1_9EURO</name>
<dbReference type="Gene3D" id="3.30.710.10">
    <property type="entry name" value="Potassium Channel Kv1.1, Chain A"/>
    <property type="match status" value="1"/>
</dbReference>
<dbReference type="Proteomes" id="UP000326198">
    <property type="component" value="Unassembled WGS sequence"/>
</dbReference>
<dbReference type="EMBL" id="ML736202">
    <property type="protein sequence ID" value="KAE8378835.1"/>
    <property type="molecule type" value="Genomic_DNA"/>
</dbReference>
<keyword evidence="3" id="KW-1185">Reference proteome</keyword>
<evidence type="ECO:0008006" key="4">
    <source>
        <dbReference type="Google" id="ProtNLM"/>
    </source>
</evidence>
<proteinExistence type="predicted"/>
<evidence type="ECO:0000313" key="2">
    <source>
        <dbReference type="EMBL" id="KAE8378835.1"/>
    </source>
</evidence>
<gene>
    <name evidence="2" type="ORF">BDV26DRAFT_280731</name>
</gene>
<reference evidence="2 3" key="1">
    <citation type="submission" date="2019-04" db="EMBL/GenBank/DDBJ databases">
        <title>Friends and foes A comparative genomics studyof 23 Aspergillus species from section Flavi.</title>
        <authorList>
            <consortium name="DOE Joint Genome Institute"/>
            <person name="Kjaerbolling I."/>
            <person name="Vesth T."/>
            <person name="Frisvad J.C."/>
            <person name="Nybo J.L."/>
            <person name="Theobald S."/>
            <person name="Kildgaard S."/>
            <person name="Isbrandt T."/>
            <person name="Kuo A."/>
            <person name="Sato A."/>
            <person name="Lyhne E.K."/>
            <person name="Kogle M.E."/>
            <person name="Wiebenga A."/>
            <person name="Kun R.S."/>
            <person name="Lubbers R.J."/>
            <person name="Makela M.R."/>
            <person name="Barry K."/>
            <person name="Chovatia M."/>
            <person name="Clum A."/>
            <person name="Daum C."/>
            <person name="Haridas S."/>
            <person name="He G."/>
            <person name="LaButti K."/>
            <person name="Lipzen A."/>
            <person name="Mondo S."/>
            <person name="Riley R."/>
            <person name="Salamov A."/>
            <person name="Simmons B.A."/>
            <person name="Magnuson J.K."/>
            <person name="Henrissat B."/>
            <person name="Mortensen U.H."/>
            <person name="Larsen T.O."/>
            <person name="Devries R.P."/>
            <person name="Grigoriev I.V."/>
            <person name="Machida M."/>
            <person name="Baker S.E."/>
            <person name="Andersen M.R."/>
        </authorList>
    </citation>
    <scope>NUCLEOTIDE SEQUENCE [LARGE SCALE GENOMIC DNA]</scope>
    <source>
        <strain evidence="2 3">IBT 29228</strain>
    </source>
</reference>
<feature type="region of interest" description="Disordered" evidence="1">
    <location>
        <begin position="14"/>
        <end position="36"/>
    </location>
</feature>
<protein>
    <recommendedName>
        <fullName evidence="4">BTB domain-containing protein</fullName>
    </recommendedName>
</protein>
<dbReference type="OrthoDB" id="5326346at2759"/>
<dbReference type="AlphaFoldDB" id="A0A5N7BAP1"/>
<organism evidence="2 3">
    <name type="scientific">Aspergillus bertholletiae</name>
    <dbReference type="NCBI Taxonomy" id="1226010"/>
    <lineage>
        <taxon>Eukaryota</taxon>
        <taxon>Fungi</taxon>
        <taxon>Dikarya</taxon>
        <taxon>Ascomycota</taxon>
        <taxon>Pezizomycotina</taxon>
        <taxon>Eurotiomycetes</taxon>
        <taxon>Eurotiomycetidae</taxon>
        <taxon>Eurotiales</taxon>
        <taxon>Aspergillaceae</taxon>
        <taxon>Aspergillus</taxon>
        <taxon>Aspergillus subgen. Circumdati</taxon>
    </lineage>
</organism>
<sequence>MSSIVTHPFAPWRDYEETSTDEASTEETSVGEAPIAKTSAEEIPVKEIKEPMETQYFRLQVSARHLILASPVFKAALSENWKKRADPLKNGAVEITTSGWDLEALVILMTILHARSQDLPQEIGLELLAKLAVLADYYQCQPFVQYFAEKWIEALKVNFPSKYSRDSILWVWVSWTFNQSTEFTKSTSIAILQSNGIITNLGLPIPGKIIGMLRLQV</sequence>
<evidence type="ECO:0000256" key="1">
    <source>
        <dbReference type="SAM" id="MobiDB-lite"/>
    </source>
</evidence>
<dbReference type="InterPro" id="IPR011333">
    <property type="entry name" value="SKP1/BTB/POZ_sf"/>
</dbReference>
<accession>A0A5N7BAP1</accession>
<evidence type="ECO:0000313" key="3">
    <source>
        <dbReference type="Proteomes" id="UP000326198"/>
    </source>
</evidence>